<evidence type="ECO:0000256" key="1">
    <source>
        <dbReference type="SAM" id="MobiDB-lite"/>
    </source>
</evidence>
<keyword evidence="3" id="KW-1185">Reference proteome</keyword>
<evidence type="ECO:0000313" key="3">
    <source>
        <dbReference type="Proteomes" id="UP001178461"/>
    </source>
</evidence>
<accession>A0AA35KS68</accession>
<feature type="region of interest" description="Disordered" evidence="1">
    <location>
        <begin position="83"/>
        <end position="103"/>
    </location>
</feature>
<organism evidence="2 3">
    <name type="scientific">Podarcis lilfordi</name>
    <name type="common">Lilford's wall lizard</name>
    <dbReference type="NCBI Taxonomy" id="74358"/>
    <lineage>
        <taxon>Eukaryota</taxon>
        <taxon>Metazoa</taxon>
        <taxon>Chordata</taxon>
        <taxon>Craniata</taxon>
        <taxon>Vertebrata</taxon>
        <taxon>Euteleostomi</taxon>
        <taxon>Lepidosauria</taxon>
        <taxon>Squamata</taxon>
        <taxon>Bifurcata</taxon>
        <taxon>Unidentata</taxon>
        <taxon>Episquamata</taxon>
        <taxon>Laterata</taxon>
        <taxon>Lacertibaenia</taxon>
        <taxon>Lacertidae</taxon>
        <taxon>Podarcis</taxon>
    </lineage>
</organism>
<protein>
    <submittedName>
        <fullName evidence="2">Uncharacterized protein</fullName>
    </submittedName>
</protein>
<dbReference type="Proteomes" id="UP001178461">
    <property type="component" value="Chromosome 8"/>
</dbReference>
<sequence length="121" mass="13585">MAPDDPCFAWRCALNLWLSADHWDLYGGRGKRVVCRSHEWSHGRCGSFLLENLSPKPYAAFSAYLSFEGEALQLNQQLLPTDATHLTPQAEQTSNLTSAGLQHHPEDDQKVYRSFGPIGVR</sequence>
<proteinExistence type="predicted"/>
<feature type="compositionally biased region" description="Polar residues" evidence="1">
    <location>
        <begin position="83"/>
        <end position="100"/>
    </location>
</feature>
<reference evidence="2" key="1">
    <citation type="submission" date="2022-12" db="EMBL/GenBank/DDBJ databases">
        <authorList>
            <person name="Alioto T."/>
            <person name="Alioto T."/>
            <person name="Gomez Garrido J."/>
        </authorList>
    </citation>
    <scope>NUCLEOTIDE SEQUENCE</scope>
</reference>
<dbReference type="EMBL" id="OX395133">
    <property type="protein sequence ID" value="CAI5782749.1"/>
    <property type="molecule type" value="Genomic_DNA"/>
</dbReference>
<gene>
    <name evidence="2" type="ORF">PODLI_1B001346</name>
</gene>
<dbReference type="AlphaFoldDB" id="A0AA35KS68"/>
<evidence type="ECO:0000313" key="2">
    <source>
        <dbReference type="EMBL" id="CAI5782749.1"/>
    </source>
</evidence>
<name>A0AA35KS68_9SAUR</name>